<keyword evidence="1" id="KW-1133">Transmembrane helix</keyword>
<evidence type="ECO:0000313" key="4">
    <source>
        <dbReference type="Proteomes" id="UP000075591"/>
    </source>
</evidence>
<protein>
    <submittedName>
        <fullName evidence="2">Uncharacterized protein</fullName>
    </submittedName>
</protein>
<dbReference type="AlphaFoldDB" id="A0A150AVJ8"/>
<reference evidence="2 4" key="1">
    <citation type="submission" date="2015-12" db="EMBL/GenBank/DDBJ databases">
        <title>Bacillus cereus Group isolate.</title>
        <authorList>
            <person name="Kovac J."/>
        </authorList>
    </citation>
    <scope>NUCLEOTIDE SEQUENCE [LARGE SCALE GENOMIC DNA]</scope>
    <source>
        <strain evidence="2 4">FSL W8-0275</strain>
    </source>
</reference>
<evidence type="ECO:0000313" key="3">
    <source>
        <dbReference type="EMBL" id="OKA32415.1"/>
    </source>
</evidence>
<evidence type="ECO:0000313" key="2">
    <source>
        <dbReference type="EMBL" id="KXX86281.1"/>
    </source>
</evidence>
<feature type="transmembrane region" description="Helical" evidence="1">
    <location>
        <begin position="63"/>
        <end position="83"/>
    </location>
</feature>
<dbReference type="PATRIC" id="fig|1396.446.peg.3341"/>
<keyword evidence="1" id="KW-0472">Membrane</keyword>
<reference evidence="3 5" key="2">
    <citation type="submission" date="2016-11" db="EMBL/GenBank/DDBJ databases">
        <title>Identification of Bacillus cereus isolated from egg-white.</title>
        <authorList>
            <person name="Soni A."/>
            <person name="Oey I."/>
            <person name="Silcock P."/>
            <person name="Bremer P."/>
        </authorList>
    </citation>
    <scope>NUCLEOTIDE SEQUENCE [LARGE SCALE GENOMIC DNA]</scope>
    <source>
        <strain evidence="3 5">NZAS03</strain>
    </source>
</reference>
<name>A0A150AVJ8_BACCE</name>
<dbReference type="RefSeq" id="WP_000163293.1">
    <property type="nucleotide sequence ID" value="NZ_CAKJVO010000016.1"/>
</dbReference>
<dbReference type="Proteomes" id="UP000186535">
    <property type="component" value="Unassembled WGS sequence"/>
</dbReference>
<proteinExistence type="predicted"/>
<comment type="caution">
    <text evidence="2">The sequence shown here is derived from an EMBL/GenBank/DDBJ whole genome shotgun (WGS) entry which is preliminary data.</text>
</comment>
<gene>
    <name evidence="2" type="ORF">AT274_10245</name>
    <name evidence="3" type="ORF">BJR07_28450</name>
</gene>
<dbReference type="Proteomes" id="UP000075591">
    <property type="component" value="Unassembled WGS sequence"/>
</dbReference>
<evidence type="ECO:0000256" key="1">
    <source>
        <dbReference type="SAM" id="Phobius"/>
    </source>
</evidence>
<dbReference type="EMBL" id="LOMT01000148">
    <property type="protein sequence ID" value="KXX86281.1"/>
    <property type="molecule type" value="Genomic_DNA"/>
</dbReference>
<organism evidence="2 4">
    <name type="scientific">Bacillus cereus</name>
    <dbReference type="NCBI Taxonomy" id="1396"/>
    <lineage>
        <taxon>Bacteria</taxon>
        <taxon>Bacillati</taxon>
        <taxon>Bacillota</taxon>
        <taxon>Bacilli</taxon>
        <taxon>Bacillales</taxon>
        <taxon>Bacillaceae</taxon>
        <taxon>Bacillus</taxon>
        <taxon>Bacillus cereus group</taxon>
    </lineage>
</organism>
<accession>A0A150AVJ8</accession>
<sequence length="118" mass="12402">MTKKVGHALELTGGIMGMVLGGIFAIMGLFSGYGPALFTGIILLAQIGTMALILNKSKINNKVFGTSIVFLGTISLLITSLIIVAAGFVLISILLVPIALQIISGILTYKIEHKMQEA</sequence>
<evidence type="ECO:0000313" key="5">
    <source>
        <dbReference type="Proteomes" id="UP000186535"/>
    </source>
</evidence>
<feature type="transmembrane region" description="Helical" evidence="1">
    <location>
        <begin position="89"/>
        <end position="109"/>
    </location>
</feature>
<keyword evidence="1" id="KW-0812">Transmembrane</keyword>
<feature type="transmembrane region" description="Helical" evidence="1">
    <location>
        <begin position="12"/>
        <end position="30"/>
    </location>
</feature>
<dbReference type="EMBL" id="MPON01000022">
    <property type="protein sequence ID" value="OKA32415.1"/>
    <property type="molecule type" value="Genomic_DNA"/>
</dbReference>
<feature type="transmembrane region" description="Helical" evidence="1">
    <location>
        <begin position="36"/>
        <end position="54"/>
    </location>
</feature>